<organism evidence="2 3">
    <name type="scientific">Neolewinella maritima</name>
    <dbReference type="NCBI Taxonomy" id="1383882"/>
    <lineage>
        <taxon>Bacteria</taxon>
        <taxon>Pseudomonadati</taxon>
        <taxon>Bacteroidota</taxon>
        <taxon>Saprospiria</taxon>
        <taxon>Saprospirales</taxon>
        <taxon>Lewinellaceae</taxon>
        <taxon>Neolewinella</taxon>
    </lineage>
</organism>
<comment type="caution">
    <text evidence="2">The sequence shown here is derived from an EMBL/GenBank/DDBJ whole genome shotgun (WGS) entry which is preliminary data.</text>
</comment>
<sequence length="219" mass="25532">MDRLGNVSHFPVGITPVHINYRLYGSIPQAELKRIQLLRRSATADMKRQFGKLSDQHFAEASKQEMARIDRMVEAKMEHTLHQSGSGPMYLRQPELRDTVLASWQFLHQRKELVLYAACLMSNHVHAIVSNINRQESLAIGQLMSRHKTFTAGQANKLLQRSGQPFWERQYFDRTVRDGKFLTAMWYVLNNPVKAHLVERWQDWPGTFVNPLYLSHFTE</sequence>
<dbReference type="InterPro" id="IPR002686">
    <property type="entry name" value="Transposase_17"/>
</dbReference>
<dbReference type="PANTHER" id="PTHR36966:SF1">
    <property type="entry name" value="REP-ASSOCIATED TYROSINE TRANSPOSASE"/>
    <property type="match status" value="1"/>
</dbReference>
<dbReference type="EMBL" id="CAKLPZ010000005">
    <property type="protein sequence ID" value="CAH1002331.1"/>
    <property type="molecule type" value="Genomic_DNA"/>
</dbReference>
<feature type="domain" description="Transposase IS200-like" evidence="1">
    <location>
        <begin position="89"/>
        <end position="191"/>
    </location>
</feature>
<reference evidence="2" key="1">
    <citation type="submission" date="2021-12" db="EMBL/GenBank/DDBJ databases">
        <authorList>
            <person name="Rodrigo-Torres L."/>
            <person name="Arahal R. D."/>
            <person name="Lucena T."/>
        </authorList>
    </citation>
    <scope>NUCLEOTIDE SEQUENCE</scope>
    <source>
        <strain evidence="2">CECT 8419</strain>
    </source>
</reference>
<gene>
    <name evidence="2" type="ORF">LEM8419_03238</name>
</gene>
<dbReference type="SMART" id="SM01321">
    <property type="entry name" value="Y1_Tnp"/>
    <property type="match status" value="1"/>
</dbReference>
<evidence type="ECO:0000313" key="2">
    <source>
        <dbReference type="EMBL" id="CAH1002331.1"/>
    </source>
</evidence>
<evidence type="ECO:0000313" key="3">
    <source>
        <dbReference type="Proteomes" id="UP000837803"/>
    </source>
</evidence>
<protein>
    <recommendedName>
        <fullName evidence="1">Transposase IS200-like domain-containing protein</fullName>
    </recommendedName>
</protein>
<dbReference type="InterPro" id="IPR036515">
    <property type="entry name" value="Transposase_17_sf"/>
</dbReference>
<dbReference type="Gene3D" id="3.30.70.1290">
    <property type="entry name" value="Transposase IS200-like"/>
    <property type="match status" value="1"/>
</dbReference>
<evidence type="ECO:0000259" key="1">
    <source>
        <dbReference type="SMART" id="SM01321"/>
    </source>
</evidence>
<proteinExistence type="predicted"/>
<name>A0ABN8F5V7_9BACT</name>
<keyword evidence="3" id="KW-1185">Reference proteome</keyword>
<accession>A0ABN8F5V7</accession>
<dbReference type="Proteomes" id="UP000837803">
    <property type="component" value="Unassembled WGS sequence"/>
</dbReference>
<dbReference type="InterPro" id="IPR052715">
    <property type="entry name" value="RAYT_transposase"/>
</dbReference>
<dbReference type="Pfam" id="PF01797">
    <property type="entry name" value="Y1_Tnp"/>
    <property type="match status" value="1"/>
</dbReference>
<dbReference type="RefSeq" id="WP_238752195.1">
    <property type="nucleotide sequence ID" value="NZ_CAKLPZ010000005.1"/>
</dbReference>
<dbReference type="SUPFAM" id="SSF143422">
    <property type="entry name" value="Transposase IS200-like"/>
    <property type="match status" value="1"/>
</dbReference>
<dbReference type="PANTHER" id="PTHR36966">
    <property type="entry name" value="REP-ASSOCIATED TYROSINE TRANSPOSASE"/>
    <property type="match status" value="1"/>
</dbReference>